<comment type="caution">
    <text evidence="2">The sequence shown here is derived from an EMBL/GenBank/DDBJ whole genome shotgun (WGS) entry which is preliminary data.</text>
</comment>
<dbReference type="AlphaFoldDB" id="A0A848IR06"/>
<accession>A0A848IR06</accession>
<protein>
    <submittedName>
        <fullName evidence="2">tRNA (5-methylaminomethyl-2-thiouridine)(34)-methyltransferase MnmD</fullName>
    </submittedName>
</protein>
<dbReference type="RefSeq" id="WP_169677518.1">
    <property type="nucleotide sequence ID" value="NZ_JABBNU010000001.1"/>
</dbReference>
<gene>
    <name evidence="2" type="primary">mnmD</name>
    <name evidence="2" type="ORF">HH304_00675</name>
</gene>
<dbReference type="GO" id="GO:0016645">
    <property type="term" value="F:oxidoreductase activity, acting on the CH-NH group of donors"/>
    <property type="evidence" value="ECO:0007669"/>
    <property type="project" value="InterPro"/>
</dbReference>
<proteinExistence type="predicted"/>
<dbReference type="InterPro" id="IPR047785">
    <property type="entry name" value="tRNA_MNMC2"/>
</dbReference>
<name>A0A848IR06_9BACT</name>
<keyword evidence="2" id="KW-0489">Methyltransferase</keyword>
<dbReference type="PANTHER" id="PTHR39963">
    <property type="entry name" value="SLL0983 PROTEIN"/>
    <property type="match status" value="1"/>
</dbReference>
<dbReference type="Proteomes" id="UP000559010">
    <property type="component" value="Unassembled WGS sequence"/>
</dbReference>
<dbReference type="GO" id="GO:0004808">
    <property type="term" value="F:tRNA (5-methylaminomethyl-2-thiouridylate)(34)-methyltransferase activity"/>
    <property type="evidence" value="ECO:0007669"/>
    <property type="project" value="InterPro"/>
</dbReference>
<evidence type="ECO:0000313" key="2">
    <source>
        <dbReference type="EMBL" id="NMM46893.1"/>
    </source>
</evidence>
<sequence>MGNIKLIKTEDGSHSLYNEELNETYHSQHGAYNESNHVFIKNGLKHFYFEHFPQSISILEIGFGTGLNALLTLKELTMLPNVNIKYTTLEPFPLSDEIVNGLNYGSLDMLASYKSQFEKIHQAEWGKMVSITERFSIKKMKMKLQDFESAESYDIVYFDAFAPNKQSEMWEYPVLEKVSLMMGAPSYLVTYCAKGQFKRDLASLNMEVETLAGPPGKKEMVRGTKI</sequence>
<keyword evidence="2" id="KW-0808">Transferase</keyword>
<dbReference type="GO" id="GO:0032259">
    <property type="term" value="P:methylation"/>
    <property type="evidence" value="ECO:0007669"/>
    <property type="project" value="UniProtKB-KW"/>
</dbReference>
<reference evidence="2 3" key="1">
    <citation type="submission" date="2020-04" db="EMBL/GenBank/DDBJ databases">
        <title>Flammeovirgaceae bacterium KN852 isolated from deep sea.</title>
        <authorList>
            <person name="Zhang D.-C."/>
        </authorList>
    </citation>
    <scope>NUCLEOTIDE SEQUENCE [LARGE SCALE GENOMIC DNA]</scope>
    <source>
        <strain evidence="2 3">KN852</strain>
    </source>
</reference>
<dbReference type="PANTHER" id="PTHR39963:SF1">
    <property type="entry name" value="MNMC-LIKE METHYLTRANSFERASE DOMAIN-CONTAINING PROTEIN"/>
    <property type="match status" value="1"/>
</dbReference>
<evidence type="ECO:0000259" key="1">
    <source>
        <dbReference type="Pfam" id="PF05430"/>
    </source>
</evidence>
<dbReference type="NCBIfam" id="NF033855">
    <property type="entry name" value="tRNA_MNMC2"/>
    <property type="match status" value="1"/>
</dbReference>
<organism evidence="2 3">
    <name type="scientific">Marinigracilibium pacificum</name>
    <dbReference type="NCBI Taxonomy" id="2729599"/>
    <lineage>
        <taxon>Bacteria</taxon>
        <taxon>Pseudomonadati</taxon>
        <taxon>Bacteroidota</taxon>
        <taxon>Cytophagia</taxon>
        <taxon>Cytophagales</taxon>
        <taxon>Flammeovirgaceae</taxon>
        <taxon>Marinigracilibium</taxon>
    </lineage>
</organism>
<dbReference type="InterPro" id="IPR029063">
    <property type="entry name" value="SAM-dependent_MTases_sf"/>
</dbReference>
<dbReference type="InterPro" id="IPR008471">
    <property type="entry name" value="MnmC-like_methylTransf"/>
</dbReference>
<dbReference type="EMBL" id="JABBNU010000001">
    <property type="protein sequence ID" value="NMM46893.1"/>
    <property type="molecule type" value="Genomic_DNA"/>
</dbReference>
<dbReference type="Gene3D" id="3.40.50.150">
    <property type="entry name" value="Vaccinia Virus protein VP39"/>
    <property type="match status" value="1"/>
</dbReference>
<keyword evidence="3" id="KW-1185">Reference proteome</keyword>
<evidence type="ECO:0000313" key="3">
    <source>
        <dbReference type="Proteomes" id="UP000559010"/>
    </source>
</evidence>
<dbReference type="Pfam" id="PF05430">
    <property type="entry name" value="Methyltransf_30"/>
    <property type="match status" value="1"/>
</dbReference>
<feature type="domain" description="MnmC-like methyltransferase" evidence="1">
    <location>
        <begin position="113"/>
        <end position="225"/>
    </location>
</feature>